<comment type="caution">
    <text evidence="2">The sequence shown here is derived from an EMBL/GenBank/DDBJ whole genome shotgun (WGS) entry which is preliminary data.</text>
</comment>
<protein>
    <submittedName>
        <fullName evidence="2">Uncharacterized protein</fullName>
    </submittedName>
</protein>
<proteinExistence type="predicted"/>
<keyword evidence="3" id="KW-1185">Reference proteome</keyword>
<evidence type="ECO:0000313" key="3">
    <source>
        <dbReference type="Proteomes" id="UP001153954"/>
    </source>
</evidence>
<reference evidence="2" key="1">
    <citation type="submission" date="2022-03" db="EMBL/GenBank/DDBJ databases">
        <authorList>
            <person name="Tunstrom K."/>
        </authorList>
    </citation>
    <scope>NUCLEOTIDE SEQUENCE</scope>
</reference>
<feature type="region of interest" description="Disordered" evidence="1">
    <location>
        <begin position="128"/>
        <end position="157"/>
    </location>
</feature>
<gene>
    <name evidence="2" type="ORF">EEDITHA_LOCUS21838</name>
</gene>
<evidence type="ECO:0000256" key="1">
    <source>
        <dbReference type="SAM" id="MobiDB-lite"/>
    </source>
</evidence>
<name>A0AAU9V776_EUPED</name>
<sequence length="157" mass="17351">MTPMSLRIFNSSHVINKQRSPRLVIGFLSYAASATNKIVEKGKRAVVTGMSLMLCILGRTHCILNRHCFVFRACAQLRPHNTIIFHVGCPSKQLQCEAVRSIRVKCLSCEILQLFSIMSGGMQVANRERAGAGGGRGGEKRGRTWPPPRHESHGPID</sequence>
<dbReference type="Proteomes" id="UP001153954">
    <property type="component" value="Unassembled WGS sequence"/>
</dbReference>
<feature type="compositionally biased region" description="Basic and acidic residues" evidence="1">
    <location>
        <begin position="137"/>
        <end position="157"/>
    </location>
</feature>
<dbReference type="EMBL" id="CAKOGL010000030">
    <property type="protein sequence ID" value="CAH2107846.1"/>
    <property type="molecule type" value="Genomic_DNA"/>
</dbReference>
<accession>A0AAU9V776</accession>
<organism evidence="2 3">
    <name type="scientific">Euphydryas editha</name>
    <name type="common">Edith's checkerspot</name>
    <dbReference type="NCBI Taxonomy" id="104508"/>
    <lineage>
        <taxon>Eukaryota</taxon>
        <taxon>Metazoa</taxon>
        <taxon>Ecdysozoa</taxon>
        <taxon>Arthropoda</taxon>
        <taxon>Hexapoda</taxon>
        <taxon>Insecta</taxon>
        <taxon>Pterygota</taxon>
        <taxon>Neoptera</taxon>
        <taxon>Endopterygota</taxon>
        <taxon>Lepidoptera</taxon>
        <taxon>Glossata</taxon>
        <taxon>Ditrysia</taxon>
        <taxon>Papilionoidea</taxon>
        <taxon>Nymphalidae</taxon>
        <taxon>Nymphalinae</taxon>
        <taxon>Euphydryas</taxon>
    </lineage>
</organism>
<dbReference type="AlphaFoldDB" id="A0AAU9V776"/>
<evidence type="ECO:0000313" key="2">
    <source>
        <dbReference type="EMBL" id="CAH2107846.1"/>
    </source>
</evidence>